<dbReference type="EMBL" id="BMNA01000002">
    <property type="protein sequence ID" value="GGL93174.1"/>
    <property type="molecule type" value="Genomic_DNA"/>
</dbReference>
<sequence>MTDGRPTGGAARPAGEAVRFAGRVARTLARTVAGVTLDVGNGAARVGEAVRDSVTGRTPAPGTLRVEVVILSDEHGVALCTPDAVRPSLELADRVFAEQAGIRVRTTGIRVVDVPAPREALDPRADRALLLDDLLGRTAFYTRHAPNRLDLVGTPLTVVVVRDIAGRTTGCSLGTSADWVITQAALFDPGDVHNYDETVLAHELGHALNLPHRRDPGNLMFPASSPPGHVRGTRLERWQAALLQANRHVVPAR</sequence>
<reference evidence="1" key="2">
    <citation type="submission" date="2020-09" db="EMBL/GenBank/DDBJ databases">
        <authorList>
            <person name="Sun Q."/>
            <person name="Zhou Y."/>
        </authorList>
    </citation>
    <scope>NUCLEOTIDE SEQUENCE</scope>
    <source>
        <strain evidence="1">CGMCC 4.7308</strain>
    </source>
</reference>
<dbReference type="InterPro" id="IPR024079">
    <property type="entry name" value="MetalloPept_cat_dom_sf"/>
</dbReference>
<gene>
    <name evidence="1" type="ORF">GCM10011594_11270</name>
</gene>
<organism evidence="1 2">
    <name type="scientific">Nakamurella endophytica</name>
    <dbReference type="NCBI Taxonomy" id="1748367"/>
    <lineage>
        <taxon>Bacteria</taxon>
        <taxon>Bacillati</taxon>
        <taxon>Actinomycetota</taxon>
        <taxon>Actinomycetes</taxon>
        <taxon>Nakamurellales</taxon>
        <taxon>Nakamurellaceae</taxon>
        <taxon>Nakamurella</taxon>
    </lineage>
</organism>
<dbReference type="GO" id="GO:0008237">
    <property type="term" value="F:metallopeptidase activity"/>
    <property type="evidence" value="ECO:0007669"/>
    <property type="project" value="InterPro"/>
</dbReference>
<comment type="caution">
    <text evidence="1">The sequence shown here is derived from an EMBL/GenBank/DDBJ whole genome shotgun (WGS) entry which is preliminary data.</text>
</comment>
<evidence type="ECO:0000313" key="2">
    <source>
        <dbReference type="Proteomes" id="UP000655208"/>
    </source>
</evidence>
<protein>
    <submittedName>
        <fullName evidence="1">Uncharacterized protein</fullName>
    </submittedName>
</protein>
<proteinExistence type="predicted"/>
<dbReference type="SUPFAM" id="SSF55486">
    <property type="entry name" value="Metalloproteases ('zincins'), catalytic domain"/>
    <property type="match status" value="1"/>
</dbReference>
<accession>A0A917SRW4</accession>
<dbReference type="RefSeq" id="WP_188940508.1">
    <property type="nucleotide sequence ID" value="NZ_BMNA01000002.1"/>
</dbReference>
<dbReference type="AlphaFoldDB" id="A0A917SRW4"/>
<dbReference type="Gene3D" id="3.40.390.10">
    <property type="entry name" value="Collagenase (Catalytic Domain)"/>
    <property type="match status" value="1"/>
</dbReference>
<dbReference type="Proteomes" id="UP000655208">
    <property type="component" value="Unassembled WGS sequence"/>
</dbReference>
<evidence type="ECO:0000313" key="1">
    <source>
        <dbReference type="EMBL" id="GGL93174.1"/>
    </source>
</evidence>
<name>A0A917SRW4_9ACTN</name>
<reference evidence="1" key="1">
    <citation type="journal article" date="2014" name="Int. J. Syst. Evol. Microbiol.">
        <title>Complete genome sequence of Corynebacterium casei LMG S-19264T (=DSM 44701T), isolated from a smear-ripened cheese.</title>
        <authorList>
            <consortium name="US DOE Joint Genome Institute (JGI-PGF)"/>
            <person name="Walter F."/>
            <person name="Albersmeier A."/>
            <person name="Kalinowski J."/>
            <person name="Ruckert C."/>
        </authorList>
    </citation>
    <scope>NUCLEOTIDE SEQUENCE</scope>
    <source>
        <strain evidence="1">CGMCC 4.7308</strain>
    </source>
</reference>
<keyword evidence="2" id="KW-1185">Reference proteome</keyword>